<gene>
    <name evidence="3" type="ORF">N802_05435</name>
</gene>
<dbReference type="Proteomes" id="UP000030002">
    <property type="component" value="Unassembled WGS sequence"/>
</dbReference>
<reference evidence="3 4" key="1">
    <citation type="submission" date="2013-08" db="EMBL/GenBank/DDBJ databases">
        <title>The genome sequence of Knoellia sinensis.</title>
        <authorList>
            <person name="Zhu W."/>
            <person name="Wang G."/>
        </authorList>
    </citation>
    <scope>NUCLEOTIDE SEQUENCE [LARGE SCALE GENOMIC DNA]</scope>
    <source>
        <strain evidence="3 4">KCTC 19936</strain>
    </source>
</reference>
<dbReference type="EMBL" id="AVPJ01000014">
    <property type="protein sequence ID" value="KGN31049.1"/>
    <property type="molecule type" value="Genomic_DNA"/>
</dbReference>
<feature type="compositionally biased region" description="Low complexity" evidence="1">
    <location>
        <begin position="709"/>
        <end position="728"/>
    </location>
</feature>
<evidence type="ECO:0000259" key="2">
    <source>
        <dbReference type="PROSITE" id="PS50994"/>
    </source>
</evidence>
<protein>
    <recommendedName>
        <fullName evidence="2">Integrase catalytic domain-containing protein</fullName>
    </recommendedName>
</protein>
<dbReference type="PROSITE" id="PS50994">
    <property type="entry name" value="INTEGRASE"/>
    <property type="match status" value="1"/>
</dbReference>
<organism evidence="3 4">
    <name type="scientific">Knoellia sinensis KCTC 19936</name>
    <dbReference type="NCBI Taxonomy" id="1385520"/>
    <lineage>
        <taxon>Bacteria</taxon>
        <taxon>Bacillati</taxon>
        <taxon>Actinomycetota</taxon>
        <taxon>Actinomycetes</taxon>
        <taxon>Micrococcales</taxon>
        <taxon>Intrasporangiaceae</taxon>
        <taxon>Knoellia</taxon>
    </lineage>
</organism>
<name>A0A0A0J2Z0_9MICO</name>
<evidence type="ECO:0000313" key="4">
    <source>
        <dbReference type="Proteomes" id="UP000030002"/>
    </source>
</evidence>
<keyword evidence="4" id="KW-1185">Reference proteome</keyword>
<comment type="caution">
    <text evidence="3">The sequence shown here is derived from an EMBL/GenBank/DDBJ whole genome shotgun (WGS) entry which is preliminary data.</text>
</comment>
<dbReference type="InterPro" id="IPR001584">
    <property type="entry name" value="Integrase_cat-core"/>
</dbReference>
<dbReference type="eggNOG" id="COG2801">
    <property type="taxonomic scope" value="Bacteria"/>
</dbReference>
<feature type="region of interest" description="Disordered" evidence="1">
    <location>
        <begin position="128"/>
        <end position="147"/>
    </location>
</feature>
<sequence>MELFVGALILFPEGPRTVVGISPIGYTTRDIAGTMTEVPWVDVAPARAVVSGHVDAVAESLVAVLSGLSDAALQESLDRQEIVLTLKTGFARGHRSLARKGEPFPAFDPANGASDTKKCATMAKVLEQEAQQDRRRQRELEGGKASARSRVGAVSQRQLLNWLADYDRDINGGLLALVDKRRVRRHTMFASLDPEVRRVAQELVSHPDGTWSVRSVDELFRRTLLSLKAEGLDAMEVPEATLRAYLSHLKKAAGATTRSHTTKKLRGVLALSAYPALRPGQVVAIDVTRADTFCVDPWTGQAVSVEIITAIDVCTRVVLALRVVPRSANAVEAGLILYDVLRPFSQAVEPDRVHDWRWAGVPETVGAIDDAIVEAERLSGRPLLGEHAIPGLLPDAIRADKGSIFTGGYFRQVCASLGIHLLLSRGKKPTDNSFVERWHETLQRCLQQLAGHKGRNVSQRGSDAGTIVRDKKGRATFKGDGPGLTPRELELRLREFITTDYHRTRHGGITVVDRAIEDRSPAVGMTPLELFDALLLAVGRIHVLQRPDLLYDLLPTLWLTIRHDGVEYKDLTFDSADLDDFRNVPKGFFRDGDRAAPFLYDPRDLSRLWFRHPHTGAAVEIPWRRAFQLLAPMTDVVLEAATKTVRRRGGTNQGINKAALQREILTTVNDIASIDRLRADPDLVDWKPNKVTAAHLRASRSQFDHDEAAAAASASPTRRTRTVTSTASTRRRADSTGPAPAAGDLTFDPTQTAWPDLESQEGQ</sequence>
<dbReference type="InterPro" id="IPR012337">
    <property type="entry name" value="RNaseH-like_sf"/>
</dbReference>
<feature type="domain" description="Integrase catalytic" evidence="2">
    <location>
        <begin position="275"/>
        <end position="494"/>
    </location>
</feature>
<dbReference type="GO" id="GO:0003676">
    <property type="term" value="F:nucleic acid binding"/>
    <property type="evidence" value="ECO:0007669"/>
    <property type="project" value="InterPro"/>
</dbReference>
<dbReference type="Gene3D" id="3.30.420.10">
    <property type="entry name" value="Ribonuclease H-like superfamily/Ribonuclease H"/>
    <property type="match status" value="1"/>
</dbReference>
<dbReference type="GO" id="GO:0015074">
    <property type="term" value="P:DNA integration"/>
    <property type="evidence" value="ECO:0007669"/>
    <property type="project" value="InterPro"/>
</dbReference>
<evidence type="ECO:0000313" key="3">
    <source>
        <dbReference type="EMBL" id="KGN31049.1"/>
    </source>
</evidence>
<feature type="compositionally biased region" description="Basic and acidic residues" evidence="1">
    <location>
        <begin position="131"/>
        <end position="142"/>
    </location>
</feature>
<dbReference type="STRING" id="1385520.N802_05435"/>
<evidence type="ECO:0000256" key="1">
    <source>
        <dbReference type="SAM" id="MobiDB-lite"/>
    </source>
</evidence>
<dbReference type="SUPFAM" id="SSF53098">
    <property type="entry name" value="Ribonuclease H-like"/>
    <property type="match status" value="1"/>
</dbReference>
<dbReference type="InterPro" id="IPR036397">
    <property type="entry name" value="RNaseH_sf"/>
</dbReference>
<dbReference type="AlphaFoldDB" id="A0A0A0J2Z0"/>
<accession>A0A0A0J2Z0</accession>
<feature type="region of interest" description="Disordered" evidence="1">
    <location>
        <begin position="702"/>
        <end position="763"/>
    </location>
</feature>
<proteinExistence type="predicted"/>